<evidence type="ECO:0000256" key="7">
    <source>
        <dbReference type="ARBA" id="ARBA00023157"/>
    </source>
</evidence>
<dbReference type="Pfam" id="PF07519">
    <property type="entry name" value="Tannase"/>
    <property type="match status" value="1"/>
</dbReference>
<dbReference type="PANTHER" id="PTHR33938">
    <property type="entry name" value="FERULOYL ESTERASE B-RELATED"/>
    <property type="match status" value="1"/>
</dbReference>
<dbReference type="PANTHER" id="PTHR33938:SF15">
    <property type="entry name" value="FERULOYL ESTERASE B-RELATED"/>
    <property type="match status" value="1"/>
</dbReference>
<comment type="similarity">
    <text evidence="1">Belongs to the tannase family.</text>
</comment>
<evidence type="ECO:0000256" key="3">
    <source>
        <dbReference type="ARBA" id="ARBA00022723"/>
    </source>
</evidence>
<accession>A0A5J4RG58</accession>
<dbReference type="Gene3D" id="3.40.50.1820">
    <property type="entry name" value="alpha/beta hydrolase"/>
    <property type="match status" value="1"/>
</dbReference>
<dbReference type="EMBL" id="SNRY01001158">
    <property type="protein sequence ID" value="KAA6333073.1"/>
    <property type="molecule type" value="Genomic_DNA"/>
</dbReference>
<evidence type="ECO:0000256" key="6">
    <source>
        <dbReference type="ARBA" id="ARBA00022837"/>
    </source>
</evidence>
<protein>
    <submittedName>
        <fullName evidence="9">Mono(2-hydroxyethyl) terephthalate hydrolase</fullName>
        <ecNumber evidence="9">3.1.1.-</ecNumber>
    </submittedName>
</protein>
<keyword evidence="7" id="KW-1015">Disulfide bond</keyword>
<keyword evidence="4" id="KW-0732">Signal</keyword>
<evidence type="ECO:0000313" key="8">
    <source>
        <dbReference type="EMBL" id="KAA6333073.1"/>
    </source>
</evidence>
<dbReference type="EC" id="3.1.1.-" evidence="9"/>
<dbReference type="InterPro" id="IPR011118">
    <property type="entry name" value="Tannase/feruloyl_esterase"/>
</dbReference>
<dbReference type="SUPFAM" id="SSF53474">
    <property type="entry name" value="alpha/beta-Hydrolases"/>
    <property type="match status" value="1"/>
</dbReference>
<name>A0A5J4RG58_9ZZZZ</name>
<keyword evidence="2" id="KW-0719">Serine esterase</keyword>
<keyword evidence="6" id="KW-0106">Calcium</keyword>
<evidence type="ECO:0000256" key="2">
    <source>
        <dbReference type="ARBA" id="ARBA00022487"/>
    </source>
</evidence>
<evidence type="ECO:0000313" key="9">
    <source>
        <dbReference type="EMBL" id="KAA6333076.1"/>
    </source>
</evidence>
<dbReference type="EMBL" id="SNRY01001158">
    <property type="protein sequence ID" value="KAA6333076.1"/>
    <property type="molecule type" value="Genomic_DNA"/>
</dbReference>
<evidence type="ECO:0000256" key="4">
    <source>
        <dbReference type="ARBA" id="ARBA00022729"/>
    </source>
</evidence>
<organism evidence="9">
    <name type="scientific">termite gut metagenome</name>
    <dbReference type="NCBI Taxonomy" id="433724"/>
    <lineage>
        <taxon>unclassified sequences</taxon>
        <taxon>metagenomes</taxon>
        <taxon>organismal metagenomes</taxon>
    </lineage>
</organism>
<dbReference type="GO" id="GO:0046872">
    <property type="term" value="F:metal ion binding"/>
    <property type="evidence" value="ECO:0007669"/>
    <property type="project" value="UniProtKB-KW"/>
</dbReference>
<dbReference type="AlphaFoldDB" id="A0A5J4RG58"/>
<evidence type="ECO:0000256" key="1">
    <source>
        <dbReference type="ARBA" id="ARBA00006249"/>
    </source>
</evidence>
<gene>
    <name evidence="8" type="ORF">EZS27_018476</name>
    <name evidence="9" type="ORF">EZS27_018479</name>
</gene>
<evidence type="ECO:0000256" key="5">
    <source>
        <dbReference type="ARBA" id="ARBA00022801"/>
    </source>
</evidence>
<sequence length="511" mass="56639">MERYNFIKRSITTGKAAIAILALLSIILVLLASLTTALNAQTAERIGIGAFRLSNGNTIPDLPAFQRVTLIARPTPESNIRIEVWLPEENWNGRFLGTGNGGGGGNINYLNLIAGLKRGFAVANTDLGTSPDAHSVATYPERWKDFGYRATHEMTVAAKKIIEKYYHRSPEYSYFVGCSTGGQQALMEAQRFPEDYDGIIAGAPANNRTHLHISFLWNYVQTNKEPGRLFQSEQLSKLTAALLETNVGKDGGAPGDNFLTNPLAATSDCDCWDKILTKQQQEALKKIYTGPVNPITGENVYTSFPVGSENEESGLRMHQDFAGVRSLLYPFEWTFGTDYDFLSFDFNKDIEKMDAVLAPILNANNPDLEIFRERGGKLLMYTGTSDALVPFQDAVDYYERVIAAQGSVEKAQSFFRYFLVPGMSHCGGGPGVNDFGQHLSPNILQDEEHDILTALIHWVEKAKAPTKIIASAYIDGNPDKGVRMRRPLFPYPEFPHYKGGDPSLPENYKPE</sequence>
<keyword evidence="5 9" id="KW-0378">Hydrolase</keyword>
<dbReference type="GO" id="GO:0052689">
    <property type="term" value="F:carboxylic ester hydrolase activity"/>
    <property type="evidence" value="ECO:0007669"/>
    <property type="project" value="UniProtKB-KW"/>
</dbReference>
<proteinExistence type="inferred from homology"/>
<comment type="caution">
    <text evidence="9">The sequence shown here is derived from an EMBL/GenBank/DDBJ whole genome shotgun (WGS) entry which is preliminary data.</text>
</comment>
<reference evidence="9" key="1">
    <citation type="submission" date="2019-03" db="EMBL/GenBank/DDBJ databases">
        <title>Single cell metagenomics reveals metabolic interactions within the superorganism composed of flagellate Streblomastix strix and complex community of Bacteroidetes bacteria on its surface.</title>
        <authorList>
            <person name="Treitli S.C."/>
            <person name="Kolisko M."/>
            <person name="Husnik F."/>
            <person name="Keeling P."/>
            <person name="Hampl V."/>
        </authorList>
    </citation>
    <scope>NUCLEOTIDE SEQUENCE</scope>
    <source>
        <strain evidence="9">STM</strain>
    </source>
</reference>
<keyword evidence="3" id="KW-0479">Metal-binding</keyword>
<dbReference type="InterPro" id="IPR029058">
    <property type="entry name" value="AB_hydrolase_fold"/>
</dbReference>